<dbReference type="PANTHER" id="PTHR10587">
    <property type="entry name" value="GLYCOSYL TRANSFERASE-RELATED"/>
    <property type="match status" value="1"/>
</dbReference>
<dbReference type="InterPro" id="IPR011330">
    <property type="entry name" value="Glyco_hydro/deAcase_b/a-brl"/>
</dbReference>
<accession>A0A4Z0GJZ7</accession>
<sequence length="277" mass="32852">MMNFAGNGYIKLMCRYIIVEMDHVPYRVKKILPLLVLCSFILTTGFSPIDQVQNRYETKGKIPEPVYSMRHNEKKIKVCYLTFDDGPSESSEKIMGLLNQYHAKATFFLLGKHILKFPEVVRNMKREDFTIGLHGVSHDYKKLYSSEKSVVEDMIDDQNITMEVTGLRTPFIRTPYGSYPFMKESYRRAVVNHGFIMWDWNVDSYDWRYRDWRFVQQTIKQIKKVEKEGQVPVLLLHDRTYTLRHIESLLLYLQQHKYQMKGIDASMNPLQFPLKKQ</sequence>
<evidence type="ECO:0000313" key="2">
    <source>
        <dbReference type="EMBL" id="TGA96931.1"/>
    </source>
</evidence>
<protein>
    <submittedName>
        <fullName evidence="2">Polysaccharide deacetylase</fullName>
    </submittedName>
</protein>
<dbReference type="Proteomes" id="UP000298347">
    <property type="component" value="Unassembled WGS sequence"/>
</dbReference>
<name>A0A4Z0GJZ7_9BACL</name>
<dbReference type="AlphaFoldDB" id="A0A4Z0GJZ7"/>
<organism evidence="2 3">
    <name type="scientific">Sporolactobacillus shoreae</name>
    <dbReference type="NCBI Taxonomy" id="1465501"/>
    <lineage>
        <taxon>Bacteria</taxon>
        <taxon>Bacillati</taxon>
        <taxon>Bacillota</taxon>
        <taxon>Bacilli</taxon>
        <taxon>Bacillales</taxon>
        <taxon>Sporolactobacillaceae</taxon>
        <taxon>Sporolactobacillus</taxon>
    </lineage>
</organism>
<evidence type="ECO:0000313" key="3">
    <source>
        <dbReference type="Proteomes" id="UP000298347"/>
    </source>
</evidence>
<dbReference type="InterPro" id="IPR050248">
    <property type="entry name" value="Polysacc_deacetylase_ArnD"/>
</dbReference>
<dbReference type="GO" id="GO:0016810">
    <property type="term" value="F:hydrolase activity, acting on carbon-nitrogen (but not peptide) bonds"/>
    <property type="evidence" value="ECO:0007669"/>
    <property type="project" value="InterPro"/>
</dbReference>
<dbReference type="SUPFAM" id="SSF88713">
    <property type="entry name" value="Glycoside hydrolase/deacetylase"/>
    <property type="match status" value="1"/>
</dbReference>
<dbReference type="PANTHER" id="PTHR10587:SF125">
    <property type="entry name" value="POLYSACCHARIDE DEACETYLASE YHEN-RELATED"/>
    <property type="match status" value="1"/>
</dbReference>
<dbReference type="Pfam" id="PF01522">
    <property type="entry name" value="Polysacc_deac_1"/>
    <property type="match status" value="1"/>
</dbReference>
<comment type="caution">
    <text evidence="2">The sequence shown here is derived from an EMBL/GenBank/DDBJ whole genome shotgun (WGS) entry which is preliminary data.</text>
</comment>
<keyword evidence="3" id="KW-1185">Reference proteome</keyword>
<evidence type="ECO:0000259" key="1">
    <source>
        <dbReference type="PROSITE" id="PS51677"/>
    </source>
</evidence>
<dbReference type="OrthoDB" id="258610at2"/>
<dbReference type="EMBL" id="SRJD01000018">
    <property type="protein sequence ID" value="TGA96931.1"/>
    <property type="molecule type" value="Genomic_DNA"/>
</dbReference>
<proteinExistence type="predicted"/>
<dbReference type="Gene3D" id="3.20.20.370">
    <property type="entry name" value="Glycoside hydrolase/deacetylase"/>
    <property type="match status" value="1"/>
</dbReference>
<dbReference type="GO" id="GO:0005975">
    <property type="term" value="P:carbohydrate metabolic process"/>
    <property type="evidence" value="ECO:0007669"/>
    <property type="project" value="InterPro"/>
</dbReference>
<gene>
    <name evidence="2" type="ORF">E4665_13815</name>
</gene>
<dbReference type="PROSITE" id="PS51677">
    <property type="entry name" value="NODB"/>
    <property type="match status" value="1"/>
</dbReference>
<reference evidence="2 3" key="1">
    <citation type="journal article" date="2015" name="Int. J. Syst. Evol. Microbiol.">
        <title>Sporolactobacillus shoreae sp. nov. and Sporolactobacillus spathodeae sp. nov., two spore-forming lactic acid bacteria isolated from tree barks in Thailand.</title>
        <authorList>
            <person name="Thamacharoensuk T."/>
            <person name="Kitahara M."/>
            <person name="Ohkuma M."/>
            <person name="Thongchul N."/>
            <person name="Tanasupawat S."/>
        </authorList>
    </citation>
    <scope>NUCLEOTIDE SEQUENCE [LARGE SCALE GENOMIC DNA]</scope>
    <source>
        <strain evidence="2 3">BK92</strain>
    </source>
</reference>
<feature type="domain" description="NodB homology" evidence="1">
    <location>
        <begin position="77"/>
        <end position="261"/>
    </location>
</feature>
<dbReference type="InterPro" id="IPR002509">
    <property type="entry name" value="NODB_dom"/>
</dbReference>